<comment type="caution">
    <text evidence="2">The sequence shown here is derived from an EMBL/GenBank/DDBJ whole genome shotgun (WGS) entry which is preliminary data.</text>
</comment>
<feature type="transmembrane region" description="Helical" evidence="1">
    <location>
        <begin position="514"/>
        <end position="536"/>
    </location>
</feature>
<feature type="transmembrane region" description="Helical" evidence="1">
    <location>
        <begin position="126"/>
        <end position="153"/>
    </location>
</feature>
<feature type="transmembrane region" description="Helical" evidence="1">
    <location>
        <begin position="439"/>
        <end position="464"/>
    </location>
</feature>
<keyword evidence="1" id="KW-0472">Membrane</keyword>
<accession>A0ABS6Z4I7</accession>
<evidence type="ECO:0000313" key="2">
    <source>
        <dbReference type="EMBL" id="MBW5482681.1"/>
    </source>
</evidence>
<feature type="transmembrane region" description="Helical" evidence="1">
    <location>
        <begin position="20"/>
        <end position="37"/>
    </location>
</feature>
<feature type="transmembrane region" description="Helical" evidence="1">
    <location>
        <begin position="77"/>
        <end position="100"/>
    </location>
</feature>
<feature type="transmembrane region" description="Helical" evidence="1">
    <location>
        <begin position="304"/>
        <end position="322"/>
    </location>
</feature>
<feature type="transmembrane region" description="Helical" evidence="1">
    <location>
        <begin position="403"/>
        <end position="427"/>
    </location>
</feature>
<evidence type="ECO:0000256" key="1">
    <source>
        <dbReference type="SAM" id="Phobius"/>
    </source>
</evidence>
<protein>
    <submittedName>
        <fullName evidence="2">Anibiotic ABC transporter</fullName>
    </submittedName>
</protein>
<dbReference type="Proteomes" id="UP000812013">
    <property type="component" value="Unassembled WGS sequence"/>
</dbReference>
<feature type="transmembrane region" description="Helical" evidence="1">
    <location>
        <begin position="471"/>
        <end position="494"/>
    </location>
</feature>
<sequence length="542" mass="54071">MSQYANTQSLLKLAVRRDRIQLSVWLYGTAALAYSAASSVGKTYKDEAARTEAVKLLTDNPALLLTRGAPVGTGEGALAMVQAFTFLCVLAALMSTFAVVRHTRQNEESGRAELVGAAPVGRQAGLAAALVLAVEANIGLFVFLAIVLPLAGLAVGSSLLAAAAVAATGLAFAGVAAVAAQLASTARGANSLAGVAVGAAFLIRGIADAGGEVSSDGTVVESSWLAWLSPIGWAQQSSPFGEDNWWVLVVPLAFFALAAGYALRLSAGRDLGAGVFQDKPGPASAAPGLLGAYGLARRLHRGAIVGWALGMAVLGAVIGGMGKSAGDALKDNADLTETLGRIGGGGGDPVGIFFASMMVMVGAIAAGFVVQALLRLRAEETSGRLESLLATATGRGRWVASHVAVAVAGSLVLLLVAGLAAGLTYGAAVDDIGGGVADLVGAALAQAPAVLVIGGVVVLVFGILPGATSGVAWGALALCLVVGQLGGLLKLPQAVRDISPFSHLPALPAVDAEVLPLAALTAVAAVLLWAGTALFGRRDLAS</sequence>
<keyword evidence="3" id="KW-1185">Reference proteome</keyword>
<organism evidence="2 3">
    <name type="scientific">Streptomyces bambusae</name>
    <dbReference type="NCBI Taxonomy" id="1550616"/>
    <lineage>
        <taxon>Bacteria</taxon>
        <taxon>Bacillati</taxon>
        <taxon>Actinomycetota</taxon>
        <taxon>Actinomycetes</taxon>
        <taxon>Kitasatosporales</taxon>
        <taxon>Streptomycetaceae</taxon>
        <taxon>Streptomyces</taxon>
    </lineage>
</organism>
<dbReference type="RefSeq" id="WP_219667155.1">
    <property type="nucleotide sequence ID" value="NZ_WTFF01000069.1"/>
</dbReference>
<gene>
    <name evidence="2" type="ORF">GPJ59_12495</name>
</gene>
<keyword evidence="1" id="KW-1133">Transmembrane helix</keyword>
<name>A0ABS6Z4I7_9ACTN</name>
<feature type="transmembrane region" description="Helical" evidence="1">
    <location>
        <begin position="159"/>
        <end position="182"/>
    </location>
</feature>
<feature type="transmembrane region" description="Helical" evidence="1">
    <location>
        <begin position="245"/>
        <end position="263"/>
    </location>
</feature>
<feature type="transmembrane region" description="Helical" evidence="1">
    <location>
        <begin position="352"/>
        <end position="374"/>
    </location>
</feature>
<reference evidence="2 3" key="1">
    <citation type="submission" date="2019-12" db="EMBL/GenBank/DDBJ databases">
        <title>Genome sequence of Streptomyces bambusae.</title>
        <authorList>
            <person name="Bansal K."/>
            <person name="Choksket S."/>
            <person name="Korpole S."/>
            <person name="Patil P.B."/>
        </authorList>
    </citation>
    <scope>NUCLEOTIDE SEQUENCE [LARGE SCALE GENOMIC DNA]</scope>
    <source>
        <strain evidence="2 3">SK60</strain>
    </source>
</reference>
<keyword evidence="1" id="KW-0812">Transmembrane</keyword>
<dbReference type="EMBL" id="WTFF01000069">
    <property type="protein sequence ID" value="MBW5482681.1"/>
    <property type="molecule type" value="Genomic_DNA"/>
</dbReference>
<feature type="transmembrane region" description="Helical" evidence="1">
    <location>
        <begin position="189"/>
        <end position="207"/>
    </location>
</feature>
<evidence type="ECO:0000313" key="3">
    <source>
        <dbReference type="Proteomes" id="UP000812013"/>
    </source>
</evidence>
<proteinExistence type="predicted"/>